<dbReference type="PANTHER" id="PTHR42894">
    <property type="entry name" value="N-(5'-PHOSPHORIBOSYL)ANTHRANILATE ISOMERASE"/>
    <property type="match status" value="1"/>
</dbReference>
<keyword evidence="6 9" id="KW-0822">Tryptophan biosynthesis</keyword>
<gene>
    <name evidence="9" type="primary">trpF</name>
    <name evidence="11" type="ORF">JZO76_13455</name>
</gene>
<dbReference type="Pfam" id="PF00697">
    <property type="entry name" value="PRAI"/>
    <property type="match status" value="1"/>
</dbReference>
<comment type="caution">
    <text evidence="11">The sequence shown here is derived from an EMBL/GenBank/DDBJ whole genome shotgun (WGS) entry which is preliminary data.</text>
</comment>
<evidence type="ECO:0000259" key="10">
    <source>
        <dbReference type="Pfam" id="PF00697"/>
    </source>
</evidence>
<dbReference type="CDD" id="cd00405">
    <property type="entry name" value="PRAI"/>
    <property type="match status" value="1"/>
</dbReference>
<sequence>MTKVKICGITDKETLLKICQLKVDYVGFVFAKSPRQITPEKAAVISEVVPKTIKKVGVFVSPTIAEVIQIATTAKLDVIQIHGKVPKGSLPLPVIIAQSPDKKDFNCCADYLLLDAPAGKYAGGNGAIFDWKKIEIAKIDKTNLFIAGGLNSQNVTAAIAYFSPFAVDVSSGVETGGKKDLAKITAFIQKVKTN</sequence>
<dbReference type="EMBL" id="JAFLVT010000020">
    <property type="protein sequence ID" value="MBO0450517.1"/>
    <property type="molecule type" value="Genomic_DNA"/>
</dbReference>
<dbReference type="PANTHER" id="PTHR42894:SF1">
    <property type="entry name" value="N-(5'-PHOSPHORIBOSYL)ANTHRANILATE ISOMERASE"/>
    <property type="match status" value="1"/>
</dbReference>
<dbReference type="GO" id="GO:0016853">
    <property type="term" value="F:isomerase activity"/>
    <property type="evidence" value="ECO:0007669"/>
    <property type="project" value="UniProtKB-KW"/>
</dbReference>
<accession>A0ABS3HAM7</accession>
<dbReference type="HAMAP" id="MF_00135">
    <property type="entry name" value="PRAI"/>
    <property type="match status" value="1"/>
</dbReference>
<keyword evidence="5 9" id="KW-0028">Amino-acid biosynthesis</keyword>
<proteinExistence type="inferred from homology"/>
<evidence type="ECO:0000256" key="5">
    <source>
        <dbReference type="ARBA" id="ARBA00022605"/>
    </source>
</evidence>
<dbReference type="InterPro" id="IPR001240">
    <property type="entry name" value="PRAI_dom"/>
</dbReference>
<organism evidence="11 12">
    <name type="scientific">Candidatus Enterococcus myersii</name>
    <dbReference type="NCBI Taxonomy" id="2815322"/>
    <lineage>
        <taxon>Bacteria</taxon>
        <taxon>Bacillati</taxon>
        <taxon>Bacillota</taxon>
        <taxon>Bacilli</taxon>
        <taxon>Lactobacillales</taxon>
        <taxon>Enterococcaceae</taxon>
        <taxon>Enterococcus</taxon>
    </lineage>
</organism>
<dbReference type="InterPro" id="IPR011060">
    <property type="entry name" value="RibuloseP-bd_barrel"/>
</dbReference>
<comment type="pathway">
    <text evidence="2 9">Amino-acid biosynthesis; L-tryptophan biosynthesis; L-tryptophan from chorismate: step 3/5.</text>
</comment>
<evidence type="ECO:0000256" key="9">
    <source>
        <dbReference type="HAMAP-Rule" id="MF_00135"/>
    </source>
</evidence>
<evidence type="ECO:0000313" key="12">
    <source>
        <dbReference type="Proteomes" id="UP000664256"/>
    </source>
</evidence>
<comment type="catalytic activity">
    <reaction evidence="1 9">
        <text>N-(5-phospho-beta-D-ribosyl)anthranilate = 1-(2-carboxyphenylamino)-1-deoxy-D-ribulose 5-phosphate</text>
        <dbReference type="Rhea" id="RHEA:21540"/>
        <dbReference type="ChEBI" id="CHEBI:18277"/>
        <dbReference type="ChEBI" id="CHEBI:58613"/>
        <dbReference type="EC" id="5.3.1.24"/>
    </reaction>
</comment>
<name>A0ABS3HAM7_9ENTE</name>
<keyword evidence="7 9" id="KW-0057">Aromatic amino acid biosynthesis</keyword>
<protein>
    <recommendedName>
        <fullName evidence="4 9">N-(5'-phosphoribosyl)anthranilate isomerase</fullName>
        <shortName evidence="9">PRAI</shortName>
        <ecNumber evidence="3 9">5.3.1.24</ecNumber>
    </recommendedName>
</protein>
<dbReference type="RefSeq" id="WP_206905633.1">
    <property type="nucleotide sequence ID" value="NZ_JAFLVT010000020.1"/>
</dbReference>
<feature type="domain" description="N-(5'phosphoribosyl) anthranilate isomerase (PRAI)" evidence="10">
    <location>
        <begin position="4"/>
        <end position="190"/>
    </location>
</feature>
<dbReference type="InterPro" id="IPR013785">
    <property type="entry name" value="Aldolase_TIM"/>
</dbReference>
<evidence type="ECO:0000256" key="7">
    <source>
        <dbReference type="ARBA" id="ARBA00023141"/>
    </source>
</evidence>
<evidence type="ECO:0000256" key="3">
    <source>
        <dbReference type="ARBA" id="ARBA00012572"/>
    </source>
</evidence>
<evidence type="ECO:0000256" key="1">
    <source>
        <dbReference type="ARBA" id="ARBA00001164"/>
    </source>
</evidence>
<reference evidence="11 12" key="1">
    <citation type="submission" date="2021-03" db="EMBL/GenBank/DDBJ databases">
        <title>Enterococcal diversity collection.</title>
        <authorList>
            <person name="Gilmore M.S."/>
            <person name="Schwartzman J."/>
            <person name="Van Tyne D."/>
            <person name="Martin M."/>
            <person name="Earl A.M."/>
            <person name="Manson A.L."/>
            <person name="Straub T."/>
            <person name="Salamzade R."/>
            <person name="Saavedra J."/>
            <person name="Lebreton F."/>
            <person name="Prichula J."/>
            <person name="Schaufler K."/>
            <person name="Gaca A."/>
            <person name="Sgardioli B."/>
            <person name="Wagenaar J."/>
            <person name="Strong T."/>
        </authorList>
    </citation>
    <scope>NUCLEOTIDE SEQUENCE [LARGE SCALE GENOMIC DNA]</scope>
    <source>
        <strain evidence="11 12">MJM12</strain>
    </source>
</reference>
<evidence type="ECO:0000256" key="4">
    <source>
        <dbReference type="ARBA" id="ARBA00022272"/>
    </source>
</evidence>
<dbReference type="EC" id="5.3.1.24" evidence="3 9"/>
<evidence type="ECO:0000256" key="8">
    <source>
        <dbReference type="ARBA" id="ARBA00023235"/>
    </source>
</evidence>
<dbReference type="SUPFAM" id="SSF51366">
    <property type="entry name" value="Ribulose-phoshate binding barrel"/>
    <property type="match status" value="1"/>
</dbReference>
<evidence type="ECO:0000256" key="2">
    <source>
        <dbReference type="ARBA" id="ARBA00004664"/>
    </source>
</evidence>
<keyword evidence="8 9" id="KW-0413">Isomerase</keyword>
<dbReference type="Gene3D" id="3.20.20.70">
    <property type="entry name" value="Aldolase class I"/>
    <property type="match status" value="1"/>
</dbReference>
<evidence type="ECO:0000256" key="6">
    <source>
        <dbReference type="ARBA" id="ARBA00022822"/>
    </source>
</evidence>
<keyword evidence="12" id="KW-1185">Reference proteome</keyword>
<comment type="similarity">
    <text evidence="9">Belongs to the TrpF family.</text>
</comment>
<evidence type="ECO:0000313" key="11">
    <source>
        <dbReference type="EMBL" id="MBO0450517.1"/>
    </source>
</evidence>
<dbReference type="InterPro" id="IPR044643">
    <property type="entry name" value="TrpF_fam"/>
</dbReference>
<dbReference type="Proteomes" id="UP000664256">
    <property type="component" value="Unassembled WGS sequence"/>
</dbReference>